<feature type="region of interest" description="Disordered" evidence="1">
    <location>
        <begin position="169"/>
        <end position="298"/>
    </location>
</feature>
<protein>
    <recommendedName>
        <fullName evidence="4">SPOR domain-containing protein</fullName>
    </recommendedName>
</protein>
<feature type="compositionally biased region" description="Low complexity" evidence="1">
    <location>
        <begin position="202"/>
        <end position="216"/>
    </location>
</feature>
<evidence type="ECO:0000313" key="2">
    <source>
        <dbReference type="EMBL" id="CAG9179197.1"/>
    </source>
</evidence>
<dbReference type="EMBL" id="CAJZAH010000004">
    <property type="protein sequence ID" value="CAG9179197.1"/>
    <property type="molecule type" value="Genomic_DNA"/>
</dbReference>
<feature type="region of interest" description="Disordered" evidence="1">
    <location>
        <begin position="106"/>
        <end position="145"/>
    </location>
</feature>
<dbReference type="Proteomes" id="UP000721236">
    <property type="component" value="Unassembled WGS sequence"/>
</dbReference>
<dbReference type="RefSeq" id="WP_224043314.1">
    <property type="nucleotide sequence ID" value="NZ_CAJZAH010000004.1"/>
</dbReference>
<evidence type="ECO:0000313" key="3">
    <source>
        <dbReference type="Proteomes" id="UP000721236"/>
    </source>
</evidence>
<gene>
    <name evidence="2" type="ORF">LMG21510_03715</name>
</gene>
<accession>A0ABM8XGB3</accession>
<name>A0ABM8XGB3_9BURK</name>
<keyword evidence="3" id="KW-1185">Reference proteome</keyword>
<sequence>MSSIVAGRFPTLPDAERAARELYARGFSVWDVSIFSVGGDAGTARGNRPAGVLLSARAEGEAMTQAADILNAAGARDVERAEGRWENGRWTDFDPAALTVPMPVAQQSAPRGTDTGGTAQGSQRPGRAYDSEATGTTGPDNARSGQFGAAAVEFTGNEDPGAEIDQAVGERAAEPSAPSQPSTSFQRKDDTVATGNDDAAKGTQQGQGANQVQQGQEDGQGTGSRREDWEQAASYRPPEERDTGPNLVRGATTTPEPQDDKDIDRKVRRGESPPGVGEQQLRDPGNATPGAPPVDNRS</sequence>
<comment type="caution">
    <text evidence="2">The sequence shown here is derived from an EMBL/GenBank/DDBJ whole genome shotgun (WGS) entry which is preliminary data.</text>
</comment>
<organism evidence="2 3">
    <name type="scientific">Cupriavidus respiraculi</name>
    <dbReference type="NCBI Taxonomy" id="195930"/>
    <lineage>
        <taxon>Bacteria</taxon>
        <taxon>Pseudomonadati</taxon>
        <taxon>Pseudomonadota</taxon>
        <taxon>Betaproteobacteria</taxon>
        <taxon>Burkholderiales</taxon>
        <taxon>Burkholderiaceae</taxon>
        <taxon>Cupriavidus</taxon>
    </lineage>
</organism>
<evidence type="ECO:0008006" key="4">
    <source>
        <dbReference type="Google" id="ProtNLM"/>
    </source>
</evidence>
<feature type="compositionally biased region" description="Basic and acidic residues" evidence="1">
    <location>
        <begin position="258"/>
        <end position="271"/>
    </location>
</feature>
<evidence type="ECO:0000256" key="1">
    <source>
        <dbReference type="SAM" id="MobiDB-lite"/>
    </source>
</evidence>
<reference evidence="2 3" key="1">
    <citation type="submission" date="2021-08" db="EMBL/GenBank/DDBJ databases">
        <authorList>
            <person name="Peeters C."/>
        </authorList>
    </citation>
    <scope>NUCLEOTIDE SEQUENCE [LARGE SCALE GENOMIC DNA]</scope>
    <source>
        <strain evidence="2 3">LMG 21510</strain>
    </source>
</reference>
<proteinExistence type="predicted"/>